<dbReference type="PANTHER" id="PTHR47723">
    <property type="entry name" value="OS05G0353850 PROTEIN"/>
    <property type="match status" value="1"/>
</dbReference>
<accession>A0AAW2CL40</accession>
<evidence type="ECO:0000313" key="3">
    <source>
        <dbReference type="EMBL" id="KAK9997765.1"/>
    </source>
</evidence>
<sequence>MLQDFTQAQPPVSTLLPRPQRETPKWEPPPSPSLKINFDGAVFRDKDEAGLGVVVRDSHGKVIASLVEKIQLPSSSDEVEALAAVRAITLTMDLNLPSFIVKGDSEVVIFALRKEEESFSSFGHLILSAKHYLHFCNCISFSHIRRSGVKGPILDAGPWACPRRHIRLRMVNYEKDTWPQSSQGFGQHLNREELSEEDYLFGIIKEKDKMYTLALNTLFFRILLIDLASWLQLIL</sequence>
<dbReference type="CDD" id="cd06222">
    <property type="entry name" value="RNase_H_like"/>
    <property type="match status" value="1"/>
</dbReference>
<evidence type="ECO:0000256" key="1">
    <source>
        <dbReference type="SAM" id="MobiDB-lite"/>
    </source>
</evidence>
<dbReference type="InterPro" id="IPR036397">
    <property type="entry name" value="RNaseH_sf"/>
</dbReference>
<reference evidence="3 4" key="1">
    <citation type="submission" date="2024-01" db="EMBL/GenBank/DDBJ databases">
        <title>A telomere-to-telomere, gap-free genome of sweet tea (Lithocarpus litseifolius).</title>
        <authorList>
            <person name="Zhou J."/>
        </authorList>
    </citation>
    <scope>NUCLEOTIDE SEQUENCE [LARGE SCALE GENOMIC DNA]</scope>
    <source>
        <strain evidence="3">Zhou-2022a</strain>
        <tissue evidence="3">Leaf</tissue>
    </source>
</reference>
<organism evidence="3 4">
    <name type="scientific">Lithocarpus litseifolius</name>
    <dbReference type="NCBI Taxonomy" id="425828"/>
    <lineage>
        <taxon>Eukaryota</taxon>
        <taxon>Viridiplantae</taxon>
        <taxon>Streptophyta</taxon>
        <taxon>Embryophyta</taxon>
        <taxon>Tracheophyta</taxon>
        <taxon>Spermatophyta</taxon>
        <taxon>Magnoliopsida</taxon>
        <taxon>eudicotyledons</taxon>
        <taxon>Gunneridae</taxon>
        <taxon>Pentapetalae</taxon>
        <taxon>rosids</taxon>
        <taxon>fabids</taxon>
        <taxon>Fagales</taxon>
        <taxon>Fagaceae</taxon>
        <taxon>Lithocarpus</taxon>
    </lineage>
</organism>
<dbReference type="InterPro" id="IPR044730">
    <property type="entry name" value="RNase_H-like_dom_plant"/>
</dbReference>
<dbReference type="EMBL" id="JAZDWU010000006">
    <property type="protein sequence ID" value="KAK9997765.1"/>
    <property type="molecule type" value="Genomic_DNA"/>
</dbReference>
<feature type="region of interest" description="Disordered" evidence="1">
    <location>
        <begin position="1"/>
        <end position="32"/>
    </location>
</feature>
<dbReference type="GO" id="GO:0003676">
    <property type="term" value="F:nucleic acid binding"/>
    <property type="evidence" value="ECO:0007669"/>
    <property type="project" value="InterPro"/>
</dbReference>
<evidence type="ECO:0000259" key="2">
    <source>
        <dbReference type="Pfam" id="PF13456"/>
    </source>
</evidence>
<evidence type="ECO:0000313" key="4">
    <source>
        <dbReference type="Proteomes" id="UP001459277"/>
    </source>
</evidence>
<dbReference type="Pfam" id="PF13456">
    <property type="entry name" value="RVT_3"/>
    <property type="match status" value="1"/>
</dbReference>
<comment type="caution">
    <text evidence="3">The sequence shown here is derived from an EMBL/GenBank/DDBJ whole genome shotgun (WGS) entry which is preliminary data.</text>
</comment>
<name>A0AAW2CL40_9ROSI</name>
<dbReference type="Proteomes" id="UP001459277">
    <property type="component" value="Unassembled WGS sequence"/>
</dbReference>
<gene>
    <name evidence="3" type="ORF">SO802_017368</name>
</gene>
<protein>
    <recommendedName>
        <fullName evidence="2">RNase H type-1 domain-containing protein</fullName>
    </recommendedName>
</protein>
<dbReference type="Gene3D" id="3.30.420.10">
    <property type="entry name" value="Ribonuclease H-like superfamily/Ribonuclease H"/>
    <property type="match status" value="1"/>
</dbReference>
<dbReference type="AlphaFoldDB" id="A0AAW2CL40"/>
<dbReference type="GO" id="GO:0004523">
    <property type="term" value="F:RNA-DNA hybrid ribonuclease activity"/>
    <property type="evidence" value="ECO:0007669"/>
    <property type="project" value="InterPro"/>
</dbReference>
<dbReference type="PANTHER" id="PTHR47723:SF21">
    <property type="entry name" value="POLYNUCLEOTIDYL TRANSFERASE, RIBONUCLEASE H-LIKE SUPERFAMILY PROTEIN"/>
    <property type="match status" value="1"/>
</dbReference>
<dbReference type="InterPro" id="IPR012337">
    <property type="entry name" value="RNaseH-like_sf"/>
</dbReference>
<feature type="domain" description="RNase H type-1" evidence="2">
    <location>
        <begin position="37"/>
        <end position="149"/>
    </location>
</feature>
<dbReference type="InterPro" id="IPR002156">
    <property type="entry name" value="RNaseH_domain"/>
</dbReference>
<dbReference type="SUPFAM" id="SSF53098">
    <property type="entry name" value="Ribonuclease H-like"/>
    <property type="match status" value="1"/>
</dbReference>
<feature type="compositionally biased region" description="Polar residues" evidence="1">
    <location>
        <begin position="1"/>
        <end position="12"/>
    </location>
</feature>
<keyword evidence="4" id="KW-1185">Reference proteome</keyword>
<proteinExistence type="predicted"/>
<dbReference type="InterPro" id="IPR053151">
    <property type="entry name" value="RNase_H-like"/>
</dbReference>